<reference evidence="2" key="1">
    <citation type="submission" date="2023-03" db="EMBL/GenBank/DDBJ databases">
        <title>Massive genome expansion in bonnet fungi (Mycena s.s.) driven by repeated elements and novel gene families across ecological guilds.</title>
        <authorList>
            <consortium name="Lawrence Berkeley National Laboratory"/>
            <person name="Harder C.B."/>
            <person name="Miyauchi S."/>
            <person name="Viragh M."/>
            <person name="Kuo A."/>
            <person name="Thoen E."/>
            <person name="Andreopoulos B."/>
            <person name="Lu D."/>
            <person name="Skrede I."/>
            <person name="Drula E."/>
            <person name="Henrissat B."/>
            <person name="Morin E."/>
            <person name="Kohler A."/>
            <person name="Barry K."/>
            <person name="LaButti K."/>
            <person name="Morin E."/>
            <person name="Salamov A."/>
            <person name="Lipzen A."/>
            <person name="Mereny Z."/>
            <person name="Hegedus B."/>
            <person name="Baldrian P."/>
            <person name="Stursova M."/>
            <person name="Weitz H."/>
            <person name="Taylor A."/>
            <person name="Grigoriev I.V."/>
            <person name="Nagy L.G."/>
            <person name="Martin F."/>
            <person name="Kauserud H."/>
        </authorList>
    </citation>
    <scope>NUCLEOTIDE SEQUENCE</scope>
    <source>
        <strain evidence="2">CBHHK200</strain>
    </source>
</reference>
<feature type="compositionally biased region" description="Basic and acidic residues" evidence="1">
    <location>
        <begin position="102"/>
        <end position="116"/>
    </location>
</feature>
<keyword evidence="3" id="KW-1185">Reference proteome</keyword>
<accession>A0AAD6SY54</accession>
<evidence type="ECO:0000313" key="2">
    <source>
        <dbReference type="EMBL" id="KAJ7036214.1"/>
    </source>
</evidence>
<dbReference type="EMBL" id="JARJCM010000044">
    <property type="protein sequence ID" value="KAJ7036214.1"/>
    <property type="molecule type" value="Genomic_DNA"/>
</dbReference>
<dbReference type="Proteomes" id="UP001218188">
    <property type="component" value="Unassembled WGS sequence"/>
</dbReference>
<protein>
    <submittedName>
        <fullName evidence="2">Uncharacterized protein</fullName>
    </submittedName>
</protein>
<evidence type="ECO:0000313" key="3">
    <source>
        <dbReference type="Proteomes" id="UP001218188"/>
    </source>
</evidence>
<organism evidence="2 3">
    <name type="scientific">Mycena alexandri</name>
    <dbReference type="NCBI Taxonomy" id="1745969"/>
    <lineage>
        <taxon>Eukaryota</taxon>
        <taxon>Fungi</taxon>
        <taxon>Dikarya</taxon>
        <taxon>Basidiomycota</taxon>
        <taxon>Agaricomycotina</taxon>
        <taxon>Agaricomycetes</taxon>
        <taxon>Agaricomycetidae</taxon>
        <taxon>Agaricales</taxon>
        <taxon>Marasmiineae</taxon>
        <taxon>Mycenaceae</taxon>
        <taxon>Mycena</taxon>
    </lineage>
</organism>
<name>A0AAD6SY54_9AGAR</name>
<evidence type="ECO:0000256" key="1">
    <source>
        <dbReference type="SAM" id="MobiDB-lite"/>
    </source>
</evidence>
<proteinExistence type="predicted"/>
<dbReference type="AlphaFoldDB" id="A0AAD6SY54"/>
<sequence>MWFKVGTERASRGGLHNPAIIGYTMENIEGWTWARDARPLLSIDQGPGIKAVVQPVPIAEKVFADHGHPVQPEDEIGGIDGRDFALQDGGEGSIGSGNRRPSKADPAKKEAEADVIKKKHSHKIPSKLETGV</sequence>
<comment type="caution">
    <text evidence="2">The sequence shown here is derived from an EMBL/GenBank/DDBJ whole genome shotgun (WGS) entry which is preliminary data.</text>
</comment>
<feature type="region of interest" description="Disordered" evidence="1">
    <location>
        <begin position="65"/>
        <end position="132"/>
    </location>
</feature>
<gene>
    <name evidence="2" type="ORF">C8F04DRAFT_1181490</name>
</gene>